<keyword evidence="3 9" id="KW-0645">Protease</keyword>
<keyword evidence="8 9" id="KW-0472">Membrane</keyword>
<proteinExistence type="inferred from homology"/>
<evidence type="ECO:0000313" key="12">
    <source>
        <dbReference type="EMBL" id="MBL0742342.1"/>
    </source>
</evidence>
<dbReference type="RefSeq" id="WP_202010486.1">
    <property type="nucleotide sequence ID" value="NZ_JAERRB010000004.1"/>
</dbReference>
<comment type="subcellular location">
    <subcellularLocation>
        <location evidence="9">Cell membrane</location>
        <topology evidence="9">Multi-pass membrane protein</topology>
    </subcellularLocation>
</comment>
<evidence type="ECO:0000256" key="8">
    <source>
        <dbReference type="ARBA" id="ARBA00023136"/>
    </source>
</evidence>
<comment type="function">
    <text evidence="9 10">This protein specifically catalyzes the removal of signal peptides from prolipoproteins.</text>
</comment>
<dbReference type="GO" id="GO:0004190">
    <property type="term" value="F:aspartic-type endopeptidase activity"/>
    <property type="evidence" value="ECO:0007669"/>
    <property type="project" value="UniProtKB-EC"/>
</dbReference>
<reference evidence="12 13" key="1">
    <citation type="submission" date="2021-01" db="EMBL/GenBank/DDBJ databases">
        <title>Chryseolinea sp. Jin1 Genome sequencing and assembly.</title>
        <authorList>
            <person name="Kim I."/>
        </authorList>
    </citation>
    <scope>NUCLEOTIDE SEQUENCE [LARGE SCALE GENOMIC DNA]</scope>
    <source>
        <strain evidence="12 13">Jin1</strain>
    </source>
</reference>
<evidence type="ECO:0000256" key="2">
    <source>
        <dbReference type="ARBA" id="ARBA00022475"/>
    </source>
</evidence>
<evidence type="ECO:0000256" key="9">
    <source>
        <dbReference type="HAMAP-Rule" id="MF_00161"/>
    </source>
</evidence>
<dbReference type="PANTHER" id="PTHR33695">
    <property type="entry name" value="LIPOPROTEIN SIGNAL PEPTIDASE"/>
    <property type="match status" value="1"/>
</dbReference>
<evidence type="ECO:0000256" key="1">
    <source>
        <dbReference type="ARBA" id="ARBA00006139"/>
    </source>
</evidence>
<evidence type="ECO:0000256" key="6">
    <source>
        <dbReference type="ARBA" id="ARBA00022801"/>
    </source>
</evidence>
<sequence length="164" mass="18018">MKRFVKVIFIFLVLASIGCDQLTKSVARRNIGEHENIALLGNHFTLMRVENRGAFLSNGSTLPEPIRFMLLTLMPAVVLALGLLYILTRKDLPHLVVLAASFIIGGGIGNLYDRVRSGSVTDFLHIDFGLFQTGIFNLADVSIMIGTFLLAIHALQRPQPTPSS</sequence>
<feature type="active site" evidence="9">
    <location>
        <position position="122"/>
    </location>
</feature>
<keyword evidence="2 9" id="KW-1003">Cell membrane</keyword>
<comment type="pathway">
    <text evidence="9">Protein modification; lipoprotein biosynthesis (signal peptide cleavage).</text>
</comment>
<evidence type="ECO:0000256" key="7">
    <source>
        <dbReference type="ARBA" id="ARBA00022989"/>
    </source>
</evidence>
<organism evidence="12 13">
    <name type="scientific">Chryseolinea lacunae</name>
    <dbReference type="NCBI Taxonomy" id="2801331"/>
    <lineage>
        <taxon>Bacteria</taxon>
        <taxon>Pseudomonadati</taxon>
        <taxon>Bacteroidota</taxon>
        <taxon>Cytophagia</taxon>
        <taxon>Cytophagales</taxon>
        <taxon>Fulvivirgaceae</taxon>
        <taxon>Chryseolinea</taxon>
    </lineage>
</organism>
<protein>
    <recommendedName>
        <fullName evidence="9">Lipoprotein signal peptidase</fullName>
        <ecNumber evidence="9">3.4.23.36</ecNumber>
    </recommendedName>
    <alternativeName>
        <fullName evidence="9">Prolipoprotein signal peptidase</fullName>
    </alternativeName>
    <alternativeName>
        <fullName evidence="9">Signal peptidase II</fullName>
        <shortName evidence="9">SPase II</shortName>
    </alternativeName>
</protein>
<keyword evidence="7 9" id="KW-1133">Transmembrane helix</keyword>
<keyword evidence="5 9" id="KW-0064">Aspartyl protease</keyword>
<dbReference type="PROSITE" id="PS51257">
    <property type="entry name" value="PROKAR_LIPOPROTEIN"/>
    <property type="match status" value="1"/>
</dbReference>
<dbReference type="Pfam" id="PF01252">
    <property type="entry name" value="Peptidase_A8"/>
    <property type="match status" value="1"/>
</dbReference>
<keyword evidence="13" id="KW-1185">Reference proteome</keyword>
<evidence type="ECO:0000256" key="3">
    <source>
        <dbReference type="ARBA" id="ARBA00022670"/>
    </source>
</evidence>
<evidence type="ECO:0000313" key="13">
    <source>
        <dbReference type="Proteomes" id="UP000613030"/>
    </source>
</evidence>
<accession>A0ABS1KUG0</accession>
<dbReference type="InterPro" id="IPR001872">
    <property type="entry name" value="Peptidase_A8"/>
</dbReference>
<feature type="transmembrane region" description="Helical" evidence="9">
    <location>
        <begin position="66"/>
        <end position="87"/>
    </location>
</feature>
<dbReference type="PANTHER" id="PTHR33695:SF1">
    <property type="entry name" value="LIPOPROTEIN SIGNAL PEPTIDASE"/>
    <property type="match status" value="1"/>
</dbReference>
<dbReference type="EMBL" id="JAERRB010000004">
    <property type="protein sequence ID" value="MBL0742342.1"/>
    <property type="molecule type" value="Genomic_DNA"/>
</dbReference>
<keyword evidence="4 9" id="KW-0812">Transmembrane</keyword>
<comment type="caution">
    <text evidence="12">The sequence shown here is derived from an EMBL/GenBank/DDBJ whole genome shotgun (WGS) entry which is preliminary data.</text>
</comment>
<dbReference type="PRINTS" id="PR00781">
    <property type="entry name" value="LIPOSIGPTASE"/>
</dbReference>
<feature type="active site" evidence="9">
    <location>
        <position position="140"/>
    </location>
</feature>
<comment type="similarity">
    <text evidence="1 9 11">Belongs to the peptidase A8 family.</text>
</comment>
<evidence type="ECO:0000256" key="5">
    <source>
        <dbReference type="ARBA" id="ARBA00022750"/>
    </source>
</evidence>
<evidence type="ECO:0000256" key="4">
    <source>
        <dbReference type="ARBA" id="ARBA00022692"/>
    </source>
</evidence>
<feature type="transmembrane region" description="Helical" evidence="9">
    <location>
        <begin position="132"/>
        <end position="155"/>
    </location>
</feature>
<gene>
    <name evidence="9 12" type="primary">lspA</name>
    <name evidence="12" type="ORF">JI741_14020</name>
</gene>
<name>A0ABS1KUG0_9BACT</name>
<comment type="caution">
    <text evidence="9">Lacks conserved residue(s) required for the propagation of feature annotation.</text>
</comment>
<comment type="catalytic activity">
    <reaction evidence="9 10">
        <text>Release of signal peptides from bacterial membrane prolipoproteins. Hydrolyzes -Xaa-Yaa-Zaa-|-(S,diacylglyceryl)Cys-, in which Xaa is hydrophobic (preferably Leu), and Yaa (Ala or Ser) and Zaa (Gly or Ala) have small, neutral side chains.</text>
        <dbReference type="EC" id="3.4.23.36"/>
    </reaction>
</comment>
<keyword evidence="6 9" id="KW-0378">Hydrolase</keyword>
<feature type="transmembrane region" description="Helical" evidence="9">
    <location>
        <begin position="94"/>
        <end position="112"/>
    </location>
</feature>
<evidence type="ECO:0000256" key="10">
    <source>
        <dbReference type="RuleBase" id="RU000594"/>
    </source>
</evidence>
<dbReference type="PROSITE" id="PS00855">
    <property type="entry name" value="SPASE_II"/>
    <property type="match status" value="1"/>
</dbReference>
<dbReference type="Proteomes" id="UP000613030">
    <property type="component" value="Unassembled WGS sequence"/>
</dbReference>
<dbReference type="EC" id="3.4.23.36" evidence="9"/>
<dbReference type="HAMAP" id="MF_00161">
    <property type="entry name" value="LspA"/>
    <property type="match status" value="1"/>
</dbReference>
<dbReference type="NCBIfam" id="TIGR00077">
    <property type="entry name" value="lspA"/>
    <property type="match status" value="1"/>
</dbReference>
<evidence type="ECO:0000256" key="11">
    <source>
        <dbReference type="RuleBase" id="RU004181"/>
    </source>
</evidence>